<evidence type="ECO:0000256" key="2">
    <source>
        <dbReference type="ARBA" id="ARBA00022737"/>
    </source>
</evidence>
<feature type="zinc finger region" description="C3H1-type" evidence="5">
    <location>
        <begin position="117"/>
        <end position="145"/>
    </location>
</feature>
<dbReference type="GO" id="GO:0008270">
    <property type="term" value="F:zinc ion binding"/>
    <property type="evidence" value="ECO:0007669"/>
    <property type="project" value="UniProtKB-KW"/>
</dbReference>
<evidence type="ECO:0000313" key="9">
    <source>
        <dbReference type="Proteomes" id="UP000007875"/>
    </source>
</evidence>
<sequence>MASALISGYMDYSNNLHSDLWNSSISCNTLDYSAPNSMDKSDVYNVRPTPLARRHSSSVFGQSSNLPPMSTFNENVLFGPSPTLDTVCEEKFRSRAFSEGSSVMSHDSVQDHSATSRYKTELCRPFEENGKCKYGDKCQFAHGKHELRRMARHPKYKTELCRTYHTSGFCPYGPRCHFIHNQDDLNAIKEQDEAKRLGMQLTRHAAVQPRQTTYSRPRDLQLMAQNAGRSHVSTYSPTNGSPTLTSPSLFSLGEVISPISPLPSKPANIYTYNNSPTEGLRRSSFSENRQSTPPLTTFDVYAIQPEINADVSDDLVFDGQLTPPDSDRESITGSPKNGDAAIAQRLPIFRCLSQSD</sequence>
<evidence type="ECO:0000256" key="3">
    <source>
        <dbReference type="ARBA" id="ARBA00022771"/>
    </source>
</evidence>
<dbReference type="PROSITE" id="PS50103">
    <property type="entry name" value="ZF_C3H1"/>
    <property type="match status" value="2"/>
</dbReference>
<dbReference type="Ensembl" id="ENSCSAVT00000004977.1">
    <property type="protein sequence ID" value="ENSCSAVP00000004908.1"/>
    <property type="gene ID" value="ENSCSAVG00000002923.1"/>
</dbReference>
<dbReference type="STRING" id="51511.ENSCSAVP00000004908"/>
<dbReference type="FunFam" id="4.10.1000.10:FF:000002">
    <property type="entry name" value="Zinc finger protein 36, C3H1 type-like 1"/>
    <property type="match status" value="1"/>
</dbReference>
<feature type="domain" description="C3H1-type" evidence="7">
    <location>
        <begin position="155"/>
        <end position="183"/>
    </location>
</feature>
<reference evidence="8" key="2">
    <citation type="submission" date="2025-08" db="UniProtKB">
        <authorList>
            <consortium name="Ensembl"/>
        </authorList>
    </citation>
    <scope>IDENTIFICATION</scope>
</reference>
<keyword evidence="9" id="KW-1185">Reference proteome</keyword>
<evidence type="ECO:0000259" key="7">
    <source>
        <dbReference type="PROSITE" id="PS50103"/>
    </source>
</evidence>
<organism evidence="8 9">
    <name type="scientific">Ciona savignyi</name>
    <name type="common">Pacific transparent sea squirt</name>
    <dbReference type="NCBI Taxonomy" id="51511"/>
    <lineage>
        <taxon>Eukaryota</taxon>
        <taxon>Metazoa</taxon>
        <taxon>Chordata</taxon>
        <taxon>Tunicata</taxon>
        <taxon>Ascidiacea</taxon>
        <taxon>Phlebobranchia</taxon>
        <taxon>Cionidae</taxon>
        <taxon>Ciona</taxon>
    </lineage>
</organism>
<evidence type="ECO:0000256" key="5">
    <source>
        <dbReference type="PROSITE-ProRule" id="PRU00723"/>
    </source>
</evidence>
<evidence type="ECO:0000313" key="8">
    <source>
        <dbReference type="Ensembl" id="ENSCSAVP00000004908.1"/>
    </source>
</evidence>
<dbReference type="InterPro" id="IPR045877">
    <property type="entry name" value="ZFP36-like"/>
</dbReference>
<dbReference type="Gene3D" id="4.10.1000.10">
    <property type="entry name" value="Zinc finger, CCCH-type"/>
    <property type="match status" value="2"/>
</dbReference>
<dbReference type="HOGENOM" id="CLU_033040_1_0_1"/>
<dbReference type="SMART" id="SM00356">
    <property type="entry name" value="ZnF_C3H1"/>
    <property type="match status" value="2"/>
</dbReference>
<dbReference type="Pfam" id="PF00642">
    <property type="entry name" value="zf-CCCH"/>
    <property type="match status" value="2"/>
</dbReference>
<keyword evidence="1 5" id="KW-0479">Metal-binding</keyword>
<keyword evidence="3 5" id="KW-0863">Zinc-finger</keyword>
<dbReference type="PANTHER" id="PTHR12547">
    <property type="entry name" value="CCCH ZINC FINGER/TIS11-RELATED"/>
    <property type="match status" value="1"/>
</dbReference>
<evidence type="ECO:0000256" key="4">
    <source>
        <dbReference type="ARBA" id="ARBA00022833"/>
    </source>
</evidence>
<feature type="region of interest" description="Disordered" evidence="6">
    <location>
        <begin position="314"/>
        <end position="339"/>
    </location>
</feature>
<protein>
    <recommendedName>
        <fullName evidence="7">C3H1-type domain-containing protein</fullName>
    </recommendedName>
</protein>
<dbReference type="GO" id="GO:0003729">
    <property type="term" value="F:mRNA binding"/>
    <property type="evidence" value="ECO:0007669"/>
    <property type="project" value="InterPro"/>
</dbReference>
<dbReference type="InParanoid" id="H2YHV9"/>
<dbReference type="FunFam" id="4.10.1000.10:FF:000001">
    <property type="entry name" value="zinc finger CCCH domain-containing protein 15-like"/>
    <property type="match status" value="1"/>
</dbReference>
<reference evidence="8" key="3">
    <citation type="submission" date="2025-09" db="UniProtKB">
        <authorList>
            <consortium name="Ensembl"/>
        </authorList>
    </citation>
    <scope>IDENTIFICATION</scope>
</reference>
<dbReference type="PANTHER" id="PTHR12547:SF18">
    <property type="entry name" value="PROTEIN TIS11"/>
    <property type="match status" value="1"/>
</dbReference>
<feature type="domain" description="C3H1-type" evidence="7">
    <location>
        <begin position="117"/>
        <end position="145"/>
    </location>
</feature>
<keyword evidence="2" id="KW-0677">Repeat</keyword>
<dbReference type="eggNOG" id="KOG1677">
    <property type="taxonomic scope" value="Eukaryota"/>
</dbReference>
<feature type="zinc finger region" description="C3H1-type" evidence="5">
    <location>
        <begin position="155"/>
        <end position="183"/>
    </location>
</feature>
<dbReference type="GeneTree" id="ENSGT00940000161584"/>
<dbReference type="SUPFAM" id="SSF90229">
    <property type="entry name" value="CCCH zinc finger"/>
    <property type="match status" value="2"/>
</dbReference>
<name>H2YHV9_CIOSA</name>
<keyword evidence="4 5" id="KW-0862">Zinc</keyword>
<dbReference type="AlphaFoldDB" id="H2YHV9"/>
<dbReference type="InterPro" id="IPR000571">
    <property type="entry name" value="Znf_CCCH"/>
</dbReference>
<accession>H2YHV9</accession>
<evidence type="ECO:0000256" key="1">
    <source>
        <dbReference type="ARBA" id="ARBA00022723"/>
    </source>
</evidence>
<dbReference type="InterPro" id="IPR036855">
    <property type="entry name" value="Znf_CCCH_sf"/>
</dbReference>
<evidence type="ECO:0000256" key="6">
    <source>
        <dbReference type="SAM" id="MobiDB-lite"/>
    </source>
</evidence>
<dbReference type="OMA" id="RLPIFRC"/>
<reference evidence="9" key="1">
    <citation type="submission" date="2003-08" db="EMBL/GenBank/DDBJ databases">
        <authorList>
            <person name="Birren B."/>
            <person name="Nusbaum C."/>
            <person name="Abebe A."/>
            <person name="Abouelleil A."/>
            <person name="Adekoya E."/>
            <person name="Ait-zahra M."/>
            <person name="Allen N."/>
            <person name="Allen T."/>
            <person name="An P."/>
            <person name="Anderson M."/>
            <person name="Anderson S."/>
            <person name="Arachchi H."/>
            <person name="Armbruster J."/>
            <person name="Bachantsang P."/>
            <person name="Baldwin J."/>
            <person name="Barry A."/>
            <person name="Bayul T."/>
            <person name="Blitshsteyn B."/>
            <person name="Bloom T."/>
            <person name="Blye J."/>
            <person name="Boguslavskiy L."/>
            <person name="Borowsky M."/>
            <person name="Boukhgalter B."/>
            <person name="Brunache A."/>
            <person name="Butler J."/>
            <person name="Calixte N."/>
            <person name="Calvo S."/>
            <person name="Camarata J."/>
            <person name="Campo K."/>
            <person name="Chang J."/>
            <person name="Cheshatsang Y."/>
            <person name="Citroen M."/>
            <person name="Collymore A."/>
            <person name="Considine T."/>
            <person name="Cook A."/>
            <person name="Cooke P."/>
            <person name="Corum B."/>
            <person name="Cuomo C."/>
            <person name="David R."/>
            <person name="Dawoe T."/>
            <person name="Degray S."/>
            <person name="Dodge S."/>
            <person name="Dooley K."/>
            <person name="Dorje P."/>
            <person name="Dorjee K."/>
            <person name="Dorris L."/>
            <person name="Duffey N."/>
            <person name="Dupes A."/>
            <person name="Elkins T."/>
            <person name="Engels R."/>
            <person name="Erickson J."/>
            <person name="Farina A."/>
            <person name="Faro S."/>
            <person name="Ferreira P."/>
            <person name="Fischer H."/>
            <person name="Fitzgerald M."/>
            <person name="Foley K."/>
            <person name="Gage D."/>
            <person name="Galagan J."/>
            <person name="Gearin G."/>
            <person name="Gnerre S."/>
            <person name="Gnirke A."/>
            <person name="Goyette A."/>
            <person name="Graham J."/>
            <person name="Grandbois E."/>
            <person name="Gyaltsen K."/>
            <person name="Hafez N."/>
            <person name="Hagopian D."/>
            <person name="Hagos B."/>
            <person name="Hall J."/>
            <person name="Hatcher B."/>
            <person name="Heller A."/>
            <person name="Higgins H."/>
            <person name="Honan T."/>
            <person name="Horn A."/>
            <person name="Houde N."/>
            <person name="Hughes L."/>
            <person name="Hulme W."/>
            <person name="Husby E."/>
            <person name="Iliev I."/>
            <person name="Jaffe D."/>
            <person name="Jones C."/>
            <person name="Kamal M."/>
            <person name="Kamat A."/>
            <person name="Kamvysselis M."/>
            <person name="Karlsson E."/>
            <person name="Kells C."/>
            <person name="Kieu A."/>
            <person name="Kisner P."/>
            <person name="Kodira C."/>
            <person name="Kulbokas E."/>
            <person name="Labutti K."/>
            <person name="Lama D."/>
            <person name="Landers T."/>
            <person name="Leger J."/>
            <person name="Levine S."/>
            <person name="Lewis D."/>
            <person name="Lewis T."/>
            <person name="Lindblad-toh K."/>
            <person name="Liu X."/>
            <person name="Lokyitsang T."/>
            <person name="Lokyitsang Y."/>
            <person name="Lucien O."/>
            <person name="Lui A."/>
            <person name="Ma L.J."/>
            <person name="Mabbitt R."/>
            <person name="Macdonald J."/>
            <person name="Maclean C."/>
            <person name="Major J."/>
            <person name="Manning J."/>
            <person name="Marabella R."/>
            <person name="Maru K."/>
            <person name="Matthews C."/>
            <person name="Mauceli E."/>
            <person name="Mccarthy M."/>
            <person name="Mcdonough S."/>
            <person name="Mcghee T."/>
            <person name="Meldrim J."/>
            <person name="Meneus L."/>
            <person name="Mesirov J."/>
            <person name="Mihalev A."/>
            <person name="Mihova T."/>
            <person name="Mikkelsen T."/>
            <person name="Mlenga V."/>
            <person name="Moru K."/>
            <person name="Mozes J."/>
            <person name="Mulrain L."/>
            <person name="Munson G."/>
            <person name="Naylor J."/>
            <person name="Newes C."/>
            <person name="Nguyen C."/>
            <person name="Nguyen N."/>
            <person name="Nguyen T."/>
            <person name="Nicol R."/>
            <person name="Nielsen C."/>
            <person name="Nizzari M."/>
            <person name="Norbu C."/>
            <person name="Norbu N."/>
            <person name="O'donnell P."/>
            <person name="Okoawo O."/>
            <person name="O'leary S."/>
            <person name="Omotosho B."/>
            <person name="O'neill K."/>
            <person name="Osman S."/>
            <person name="Parker S."/>
            <person name="Perrin D."/>
            <person name="Phunkhang P."/>
            <person name="Piqani B."/>
            <person name="Purcell S."/>
            <person name="Rachupka T."/>
            <person name="Ramasamy U."/>
            <person name="Rameau R."/>
            <person name="Ray V."/>
            <person name="Raymond C."/>
            <person name="Retta R."/>
            <person name="Richardson S."/>
            <person name="Rise C."/>
            <person name="Rodriguez J."/>
            <person name="Rogers J."/>
            <person name="Rogov P."/>
            <person name="Rutman M."/>
            <person name="Schupbach R."/>
            <person name="Seaman C."/>
            <person name="Settipalli S."/>
            <person name="Sharpe T."/>
            <person name="Sheridan J."/>
            <person name="Sherpa N."/>
            <person name="Shi J."/>
            <person name="Smirnov S."/>
            <person name="Smith C."/>
            <person name="Sougnez C."/>
            <person name="Spencer B."/>
            <person name="Stalker J."/>
            <person name="Stange-thomann N."/>
            <person name="Stavropoulos S."/>
            <person name="Stetson K."/>
            <person name="Stone C."/>
            <person name="Stone S."/>
            <person name="Stubbs M."/>
            <person name="Talamas J."/>
            <person name="Tchuinga P."/>
            <person name="Tenzing P."/>
            <person name="Tesfaye S."/>
            <person name="Theodore J."/>
            <person name="Thoulutsang Y."/>
            <person name="Topham K."/>
            <person name="Towey S."/>
            <person name="Tsamla T."/>
            <person name="Tsomo N."/>
            <person name="Vallee D."/>
            <person name="Vassiliev H."/>
            <person name="Venkataraman V."/>
            <person name="Vinson J."/>
            <person name="Vo A."/>
            <person name="Wade C."/>
            <person name="Wang S."/>
            <person name="Wangchuk T."/>
            <person name="Wangdi T."/>
            <person name="Whittaker C."/>
            <person name="Wilkinson J."/>
            <person name="Wu Y."/>
            <person name="Wyman D."/>
            <person name="Yadav S."/>
            <person name="Yang S."/>
            <person name="Yang X."/>
            <person name="Yeager S."/>
            <person name="Yee E."/>
            <person name="Young G."/>
            <person name="Zainoun J."/>
            <person name="Zembeck L."/>
            <person name="Zimmer A."/>
            <person name="Zody M."/>
            <person name="Lander E."/>
        </authorList>
    </citation>
    <scope>NUCLEOTIDE SEQUENCE [LARGE SCALE GENOMIC DNA]</scope>
</reference>
<dbReference type="Proteomes" id="UP000007875">
    <property type="component" value="Unassembled WGS sequence"/>
</dbReference>
<proteinExistence type="predicted"/>